<dbReference type="PANTHER" id="PTHR36932:SF1">
    <property type="entry name" value="CAPSULAR POLYSACCHARIDE BIOSYNTHESIS PROTEIN"/>
    <property type="match status" value="1"/>
</dbReference>
<dbReference type="Proteomes" id="UP001259492">
    <property type="component" value="Unassembled WGS sequence"/>
</dbReference>
<dbReference type="RefSeq" id="WP_311427500.1">
    <property type="nucleotide sequence ID" value="NZ_JAVRIA010000004.1"/>
</dbReference>
<dbReference type="EMBL" id="JAVRIA010000004">
    <property type="protein sequence ID" value="MDT0558735.1"/>
    <property type="molecule type" value="Genomic_DNA"/>
</dbReference>
<dbReference type="Gene3D" id="3.40.50.12780">
    <property type="entry name" value="N-terminal domain of ligase-like"/>
    <property type="match status" value="1"/>
</dbReference>
<dbReference type="InterPro" id="IPR053158">
    <property type="entry name" value="CapK_Type1_Caps_Biosynth"/>
</dbReference>
<comment type="caution">
    <text evidence="1">The sequence shown here is derived from an EMBL/GenBank/DDBJ whole genome shotgun (WGS) entry which is preliminary data.</text>
</comment>
<evidence type="ECO:0000313" key="2">
    <source>
        <dbReference type="Proteomes" id="UP001259492"/>
    </source>
</evidence>
<keyword evidence="2" id="KW-1185">Reference proteome</keyword>
<dbReference type="InterPro" id="IPR042099">
    <property type="entry name" value="ANL_N_sf"/>
</dbReference>
<dbReference type="SUPFAM" id="SSF56801">
    <property type="entry name" value="Acetyl-CoA synthetase-like"/>
    <property type="match status" value="1"/>
</dbReference>
<name>A0ABU2YLN4_9FLAO</name>
<organism evidence="1 2">
    <name type="scientific">Microcosmobacter mediterraneus</name>
    <dbReference type="NCBI Taxonomy" id="3075607"/>
    <lineage>
        <taxon>Bacteria</taxon>
        <taxon>Pseudomonadati</taxon>
        <taxon>Bacteroidota</taxon>
        <taxon>Flavobacteriia</taxon>
        <taxon>Flavobacteriales</taxon>
        <taxon>Flavobacteriaceae</taxon>
        <taxon>Microcosmobacter</taxon>
    </lineage>
</organism>
<reference evidence="1 2" key="1">
    <citation type="submission" date="2023-09" db="EMBL/GenBank/DDBJ databases">
        <authorList>
            <person name="Rey-Velasco X."/>
        </authorList>
    </citation>
    <scope>NUCLEOTIDE SEQUENCE [LARGE SCALE GENOMIC DNA]</scope>
    <source>
        <strain evidence="1 2">W332</strain>
    </source>
</reference>
<evidence type="ECO:0000313" key="1">
    <source>
        <dbReference type="EMBL" id="MDT0558735.1"/>
    </source>
</evidence>
<protein>
    <submittedName>
        <fullName evidence="1">CoF synthetase</fullName>
    </submittedName>
</protein>
<gene>
    <name evidence="1" type="ORF">RM697_08755</name>
</gene>
<proteinExistence type="predicted"/>
<dbReference type="PANTHER" id="PTHR36932">
    <property type="entry name" value="CAPSULAR POLYSACCHARIDE BIOSYNTHESIS PROTEIN"/>
    <property type="match status" value="1"/>
</dbReference>
<sequence>MSLNILRNKGFWLFDSIKGGLIRKHLDEIITIQKQPNSVEAVRLKYSYTHKLIKHANKTTTYYKKFKNAKKINDLPVVNKSLIQENFEKFKSQKFINKKTHKVSTSGSTGLSFFIFQNKNKRSRNYADSIYYYDNAAYRLGNRIYKLIVWHNNNRKSRFNSWLLNMYQFDVSNLKDQRIEYLINKLTNDNQKNKTFLCYASALEQIAKYLEKRELFISNHGLNAIIAISEYLNKYTKETLEKHLNIPVYSRYSNEELGMIAQQSISSPTFFEVNHASYHVEILSMDSDKHVKPGEFGRIVVTDLHNYAMPMIRYDTGDIARYKYDNNGVMQLDKIEGRKMDVIYNTSGNIISSFITHAIFNEHYKHLKQYQLIQQGEKDYEIKLNANHSTLSIEGEIINNVKSELGKDANVKITYVEEIPPLASGKRRKVINNYIIN</sequence>
<accession>A0ABU2YLN4</accession>